<feature type="compositionally biased region" description="Basic and acidic residues" evidence="1">
    <location>
        <begin position="89"/>
        <end position="98"/>
    </location>
</feature>
<proteinExistence type="predicted"/>
<evidence type="ECO:0000313" key="3">
    <source>
        <dbReference type="WBParaSite" id="GPLIN_001464600"/>
    </source>
</evidence>
<protein>
    <submittedName>
        <fullName evidence="3">DUF4283 domain-containing protein</fullName>
    </submittedName>
</protein>
<dbReference type="AlphaFoldDB" id="A0A183CP39"/>
<reference evidence="3" key="2">
    <citation type="submission" date="2016-06" db="UniProtKB">
        <authorList>
            <consortium name="WormBaseParasite"/>
        </authorList>
    </citation>
    <scope>IDENTIFICATION</scope>
</reference>
<evidence type="ECO:0000313" key="2">
    <source>
        <dbReference type="Proteomes" id="UP000050741"/>
    </source>
</evidence>
<dbReference type="Proteomes" id="UP000050741">
    <property type="component" value="Unassembled WGS sequence"/>
</dbReference>
<organism evidence="2 3">
    <name type="scientific">Globodera pallida</name>
    <name type="common">Potato cyst nematode worm</name>
    <name type="synonym">Heterodera pallida</name>
    <dbReference type="NCBI Taxonomy" id="36090"/>
    <lineage>
        <taxon>Eukaryota</taxon>
        <taxon>Metazoa</taxon>
        <taxon>Ecdysozoa</taxon>
        <taxon>Nematoda</taxon>
        <taxon>Chromadorea</taxon>
        <taxon>Rhabditida</taxon>
        <taxon>Tylenchina</taxon>
        <taxon>Tylenchomorpha</taxon>
        <taxon>Tylenchoidea</taxon>
        <taxon>Heteroderidae</taxon>
        <taxon>Heteroderinae</taxon>
        <taxon>Globodera</taxon>
    </lineage>
</organism>
<evidence type="ECO:0000256" key="1">
    <source>
        <dbReference type="SAM" id="MobiDB-lite"/>
    </source>
</evidence>
<sequence>MNTPKSLVTKIPTAQIEIGSETTEKSACEALEAIAIEFADDPILALAEKVEEVQRDRELEGKASFVTENTEKPVIEVLIDEDDETENDELGKDGKESEGFAQEGSKKSSFVTEIPENAEVESDQSSDGNASGSEKVERARKRKVDEIYRGERCVVVQQQNGQVVVMLKRETKGWPRFVGIPNGMPAGADRPLRVGDELEMVSYEWRPGYEVLAKRDYHQHGEIPPWVNVGNINAQAVAKEIMVGRPSTAGQAMGIVLDVNRRSGKGQKNNVQSLSVISHGMKTVQRLQRWQLGGQDSFRVGQAVLVETVKLTRPNLWKVNPRLAVPSDCPFGIPGERKAHRPVVAISVNQPPIPHKFPFRIEDSNVAVEQAEEAIAAGITACVDKVQTEIERFTIKAELKVLPETVGGSGTAVVMIRHVVEKKQELVRMAKNLG</sequence>
<reference evidence="2" key="1">
    <citation type="submission" date="2014-05" db="EMBL/GenBank/DDBJ databases">
        <title>The genome and life-stage specific transcriptomes of Globodera pallida elucidate key aspects of plant parasitism by a cyst nematode.</title>
        <authorList>
            <person name="Cotton J.A."/>
            <person name="Lilley C.J."/>
            <person name="Jones L.M."/>
            <person name="Kikuchi T."/>
            <person name="Reid A.J."/>
            <person name="Thorpe P."/>
            <person name="Tsai I.J."/>
            <person name="Beasley H."/>
            <person name="Blok V."/>
            <person name="Cock P.J.A."/>
            <person name="Van den Akker S.E."/>
            <person name="Holroyd N."/>
            <person name="Hunt M."/>
            <person name="Mantelin S."/>
            <person name="Naghra H."/>
            <person name="Pain A."/>
            <person name="Palomares-Rius J.E."/>
            <person name="Zarowiecki M."/>
            <person name="Berriman M."/>
            <person name="Jones J.T."/>
            <person name="Urwin P.E."/>
        </authorList>
    </citation>
    <scope>NUCLEOTIDE SEQUENCE [LARGE SCALE GENOMIC DNA]</scope>
    <source>
        <strain evidence="2">Lindley</strain>
    </source>
</reference>
<keyword evidence="2" id="KW-1185">Reference proteome</keyword>
<dbReference type="WBParaSite" id="GPLIN_001464600">
    <property type="protein sequence ID" value="GPLIN_001464600"/>
    <property type="gene ID" value="GPLIN_001464600"/>
</dbReference>
<feature type="region of interest" description="Disordered" evidence="1">
    <location>
        <begin position="80"/>
        <end position="141"/>
    </location>
</feature>
<accession>A0A183CP39</accession>
<name>A0A183CP39_GLOPA</name>